<name>A0A967AFP9_9FLAO</name>
<accession>A0A967AFP9</accession>
<evidence type="ECO:0000313" key="2">
    <source>
        <dbReference type="Proteomes" id="UP000643701"/>
    </source>
</evidence>
<sequence>MSVKLSLIATLIGIVFSNLVKNIIMSSISTLSEKINALKSEGFTEDFDVKDDLIVNYKAKTSYTTDQINVLSHYRFEGATNPSDNSIIYVIETEEGKKGVLVDGYGTSSDMSLALAQKLK</sequence>
<keyword evidence="2" id="KW-1185">Reference proteome</keyword>
<dbReference type="AlphaFoldDB" id="A0A967AFP9"/>
<dbReference type="RefSeq" id="WP_166400945.1">
    <property type="nucleotide sequence ID" value="NZ_JAANAS010000094.1"/>
</dbReference>
<organism evidence="1 2">
    <name type="scientific">Psychroflexus maritimus</name>
    <dbReference type="NCBI Taxonomy" id="2714865"/>
    <lineage>
        <taxon>Bacteria</taxon>
        <taxon>Pseudomonadati</taxon>
        <taxon>Bacteroidota</taxon>
        <taxon>Flavobacteriia</taxon>
        <taxon>Flavobacteriales</taxon>
        <taxon>Flavobacteriaceae</taxon>
        <taxon>Psychroflexus</taxon>
    </lineage>
</organism>
<reference evidence="1" key="1">
    <citation type="submission" date="2020-03" db="EMBL/GenBank/DDBJ databases">
        <title>Psychroflexus Maritimus sp. nov., isolate from marine sediment.</title>
        <authorList>
            <person name="Zhong Y.-L."/>
        </authorList>
    </citation>
    <scope>NUCLEOTIDE SEQUENCE</scope>
    <source>
        <strain evidence="1">C1</strain>
    </source>
</reference>
<dbReference type="EMBL" id="JAANAS010000094">
    <property type="protein sequence ID" value="NGZ90713.1"/>
    <property type="molecule type" value="Genomic_DNA"/>
</dbReference>
<dbReference type="Proteomes" id="UP000643701">
    <property type="component" value="Unassembled WGS sequence"/>
</dbReference>
<comment type="caution">
    <text evidence="1">The sequence shown here is derived from an EMBL/GenBank/DDBJ whole genome shotgun (WGS) entry which is preliminary data.</text>
</comment>
<protein>
    <submittedName>
        <fullName evidence="1">Phosphoribosylpyrophosphate synthetase</fullName>
    </submittedName>
</protein>
<proteinExistence type="predicted"/>
<gene>
    <name evidence="1" type="ORF">G7034_10670</name>
</gene>
<evidence type="ECO:0000313" key="1">
    <source>
        <dbReference type="EMBL" id="NGZ90713.1"/>
    </source>
</evidence>